<dbReference type="Proteomes" id="UP001218579">
    <property type="component" value="Unassembled WGS sequence"/>
</dbReference>
<dbReference type="Gene3D" id="2.30.130.30">
    <property type="entry name" value="Hypothetical protein"/>
    <property type="match status" value="1"/>
</dbReference>
<name>A0ABT5HGM3_9CAUL</name>
<gene>
    <name evidence="1" type="ORF">PQU98_04665</name>
</gene>
<comment type="caution">
    <text evidence="1">The sequence shown here is derived from an EMBL/GenBank/DDBJ whole genome shotgun (WGS) entry which is preliminary data.</text>
</comment>
<dbReference type="SUPFAM" id="SSF88697">
    <property type="entry name" value="PUA domain-like"/>
    <property type="match status" value="1"/>
</dbReference>
<evidence type="ECO:0008006" key="3">
    <source>
        <dbReference type="Google" id="ProtNLM"/>
    </source>
</evidence>
<protein>
    <recommendedName>
        <fullName evidence="3">ASCH domain-containing protein</fullName>
    </recommendedName>
</protein>
<accession>A0ABT5HGM3</accession>
<evidence type="ECO:0000313" key="1">
    <source>
        <dbReference type="EMBL" id="MDC7675410.1"/>
    </source>
</evidence>
<dbReference type="InterPro" id="IPR015947">
    <property type="entry name" value="PUA-like_sf"/>
</dbReference>
<reference evidence="1 2" key="1">
    <citation type="submission" date="2023-01" db="EMBL/GenBank/DDBJ databases">
        <title>Novel species of the genus Asticcacaulis isolated from rivers.</title>
        <authorList>
            <person name="Lu H."/>
        </authorList>
    </citation>
    <scope>NUCLEOTIDE SEQUENCE [LARGE SCALE GENOMIC DNA]</scope>
    <source>
        <strain evidence="1 2">LKC15W</strain>
    </source>
</reference>
<organism evidence="1 2">
    <name type="scientific">Asticcacaulis machinosus</name>
    <dbReference type="NCBI Taxonomy" id="2984211"/>
    <lineage>
        <taxon>Bacteria</taxon>
        <taxon>Pseudomonadati</taxon>
        <taxon>Pseudomonadota</taxon>
        <taxon>Alphaproteobacteria</taxon>
        <taxon>Caulobacterales</taxon>
        <taxon>Caulobacteraceae</taxon>
        <taxon>Asticcacaulis</taxon>
    </lineage>
</organism>
<sequence length="156" mass="17653">MTDLPKLALSIRQPWAYAIMNLGKDIENRSWRPRSFLPFDICIHAALGMKRHEMTDAFEFIDKAAPLASPRDCLRRQNTILNDARHGGIVAVATVTDFVTESDSPWFTGPYGWVLENVRPVDFIPVRGALGLFPWRDRIERSTGRASLLTSIQQAD</sequence>
<keyword evidence="2" id="KW-1185">Reference proteome</keyword>
<proteinExistence type="predicted"/>
<dbReference type="RefSeq" id="WP_272743716.1">
    <property type="nucleotide sequence ID" value="NZ_JAQQKV010000001.1"/>
</dbReference>
<evidence type="ECO:0000313" key="2">
    <source>
        <dbReference type="Proteomes" id="UP001218579"/>
    </source>
</evidence>
<dbReference type="EMBL" id="JAQQKV010000001">
    <property type="protein sequence ID" value="MDC7675410.1"/>
    <property type="molecule type" value="Genomic_DNA"/>
</dbReference>